<dbReference type="GO" id="GO:0005524">
    <property type="term" value="F:ATP binding"/>
    <property type="evidence" value="ECO:0007669"/>
    <property type="project" value="UniProtKB-KW"/>
</dbReference>
<dbReference type="EnsemblPlants" id="Bra013166.1">
    <property type="protein sequence ID" value="Bra013166.1-P"/>
    <property type="gene ID" value="Bra013166"/>
</dbReference>
<dbReference type="Gene3D" id="3.40.50.620">
    <property type="entry name" value="HUPs"/>
    <property type="match status" value="1"/>
</dbReference>
<comment type="catalytic activity">
    <reaction evidence="1">
        <text>S-ubiquitinyl-[E2 ubiquitin-conjugating enzyme]-L-cysteine + [acceptor protein]-L-lysine = [E2 ubiquitin-conjugating enzyme]-L-cysteine + N(6)-ubiquitinyl-[acceptor protein]-L-lysine.</text>
        <dbReference type="EC" id="2.3.2.27"/>
    </reaction>
</comment>
<accession>A0A398A2W9</accession>
<dbReference type="OMA" id="RKDINCE"/>
<evidence type="ECO:0000313" key="9">
    <source>
        <dbReference type="EnsemblPlants" id="Bra013166.1-P"/>
    </source>
</evidence>
<dbReference type="SMART" id="SM00220">
    <property type="entry name" value="S_TKc"/>
    <property type="match status" value="1"/>
</dbReference>
<organism evidence="9 10">
    <name type="scientific">Brassica campestris</name>
    <name type="common">Field mustard</name>
    <dbReference type="NCBI Taxonomy" id="3711"/>
    <lineage>
        <taxon>Eukaryota</taxon>
        <taxon>Viridiplantae</taxon>
        <taxon>Streptophyta</taxon>
        <taxon>Embryophyta</taxon>
        <taxon>Tracheophyta</taxon>
        <taxon>Spermatophyta</taxon>
        <taxon>Magnoliopsida</taxon>
        <taxon>eudicotyledons</taxon>
        <taxon>Gunneridae</taxon>
        <taxon>Pentapetalae</taxon>
        <taxon>rosids</taxon>
        <taxon>malvids</taxon>
        <taxon>Brassicales</taxon>
        <taxon>Brassicaceae</taxon>
        <taxon>Brassiceae</taxon>
        <taxon>Brassica</taxon>
    </lineage>
</organism>
<evidence type="ECO:0000256" key="2">
    <source>
        <dbReference type="ARBA" id="ARBA00012483"/>
    </source>
</evidence>
<dbReference type="FunCoup" id="M4D9K6">
    <property type="interactions" value="11"/>
</dbReference>
<keyword evidence="5" id="KW-0067">ATP-binding</keyword>
<sequence length="678" mass="75440">MVRSERRDERVVVAIDRGKGSQAALKWAVDNLVTSGESLTLVHVKLKQALVINANPNKSSNDVKELFLPFRCFCNRKDIRCEDAVLEDVDAAKGIIDYVKENAIDILVLGASKMTLLKRFKAADVTSMVMKGAANFCTVYAISGSKISSVRSATSSPPPLCAIRPQITARPSNNSMGQGETQDEIVIKYKSQRGFDQASVTDSDMSFVSSDRPSVDLMFPTSRLSIYSEFEDNRCSFATSSCSSEKQSVDLGSSYSAFSPGSQGSGRLSTWSLQDDVQAEMRRLKMELRYTMEMYSTACKEAITAKNMSKELHKWRVEKEHKLEEARQAKEAAMAMAENEKAKTRAAMEAIATANRIAEIEAQKRKQIETASLREAEDKNTSDRRYREYTIEEIEEATENFSINNKIGEGGYGPVYKGTLDYTKVAIKVLRPDARQGRSQFQQEVEVLTSIRHPNLVLLLGACTEYGCLVYEHLENGSVEDLLLKRGNNSPSLTWQLRFRIAAEIATSLNFLHQMKPEPVVHRDLKPANVLLDQHMVSKIADVGLARLVPPSVSDAVTQYRVTSAAGTLCYIDPEYQQTGMLGTKSDVYSFGITVLQLLTGKPPMSLTHQVQKAIEGGTFAEILDPDVHDWPLEEALVLAKIGLQCAELRRRDRPNLGKDVLPELKRLMDLAEESMSE</sequence>
<dbReference type="Pfam" id="PF00582">
    <property type="entry name" value="Usp"/>
    <property type="match status" value="1"/>
</dbReference>
<keyword evidence="3" id="KW-0547">Nucleotide-binding</keyword>
<evidence type="ECO:0000313" key="10">
    <source>
        <dbReference type="Proteomes" id="UP000011750"/>
    </source>
</evidence>
<dbReference type="AlphaFoldDB" id="M4D9K6"/>
<dbReference type="InterPro" id="IPR008271">
    <property type="entry name" value="Ser/Thr_kinase_AS"/>
</dbReference>
<dbReference type="InterPro" id="IPR014729">
    <property type="entry name" value="Rossmann-like_a/b/a_fold"/>
</dbReference>
<dbReference type="InParanoid" id="M4D9K6"/>
<evidence type="ECO:0000256" key="1">
    <source>
        <dbReference type="ARBA" id="ARBA00000900"/>
    </source>
</evidence>
<keyword evidence="6" id="KW-0175">Coiled coil</keyword>
<evidence type="ECO:0000256" key="6">
    <source>
        <dbReference type="SAM" id="Coils"/>
    </source>
</evidence>
<evidence type="ECO:0000256" key="4">
    <source>
        <dbReference type="ARBA" id="ARBA00022786"/>
    </source>
</evidence>
<dbReference type="Gramene" id="Bra013166.1">
    <property type="protein sequence ID" value="Bra013166.1-P"/>
    <property type="gene ID" value="Bra013166"/>
</dbReference>
<dbReference type="GO" id="GO:0061630">
    <property type="term" value="F:ubiquitin protein ligase activity"/>
    <property type="evidence" value="ECO:0007669"/>
    <property type="project" value="UniProtKB-EC"/>
</dbReference>
<dbReference type="Proteomes" id="UP000264353">
    <property type="component" value="Chromosome A3"/>
</dbReference>
<dbReference type="Gene3D" id="1.10.510.10">
    <property type="entry name" value="Transferase(Phosphotransferase) domain 1"/>
    <property type="match status" value="1"/>
</dbReference>
<reference evidence="8 11" key="3">
    <citation type="submission" date="2018-06" db="EMBL/GenBank/DDBJ databases">
        <title>WGS assembly of Brassica rapa FPsc.</title>
        <authorList>
            <person name="Bowman J."/>
            <person name="Kohchi T."/>
            <person name="Yamato K."/>
            <person name="Jenkins J."/>
            <person name="Shu S."/>
            <person name="Ishizaki K."/>
            <person name="Yamaoka S."/>
            <person name="Nishihama R."/>
            <person name="Nakamura Y."/>
            <person name="Berger F."/>
            <person name="Adam C."/>
            <person name="Aki S."/>
            <person name="Althoff F."/>
            <person name="Araki T."/>
            <person name="Arteaga-Vazquez M."/>
            <person name="Balasubrmanian S."/>
            <person name="Bauer D."/>
            <person name="Boehm C."/>
            <person name="Briginshaw L."/>
            <person name="Caballero-Perez J."/>
            <person name="Catarino B."/>
            <person name="Chen F."/>
            <person name="Chiyoda S."/>
            <person name="Chovatia M."/>
            <person name="Davies K."/>
            <person name="Delmans M."/>
            <person name="Demura T."/>
            <person name="Dierschke T."/>
            <person name="Dolan L."/>
            <person name="Dorantes-Acosta A."/>
            <person name="Eklund D."/>
            <person name="Florent S."/>
            <person name="Flores-Sandoval E."/>
            <person name="Fujiyama A."/>
            <person name="Fukuzawa H."/>
            <person name="Galik B."/>
            <person name="Grimanelli D."/>
            <person name="Grimwood J."/>
            <person name="Grossniklaus U."/>
            <person name="Hamada T."/>
            <person name="Haseloff J."/>
            <person name="Hetherington A."/>
            <person name="Higo A."/>
            <person name="Hirakawa Y."/>
            <person name="Hundley H."/>
            <person name="Ikeda Y."/>
            <person name="Inoue K."/>
            <person name="Inoue S."/>
            <person name="Ishida S."/>
            <person name="Jia Q."/>
            <person name="Kakita M."/>
            <person name="Kanazawa T."/>
            <person name="Kawai Y."/>
            <person name="Kawashima T."/>
            <person name="Kennedy M."/>
            <person name="Kinose K."/>
            <person name="Kinoshita T."/>
            <person name="Kohara Y."/>
            <person name="Koide E."/>
            <person name="Komatsu K."/>
            <person name="Kopischke S."/>
            <person name="Kubo M."/>
            <person name="Kyozuka J."/>
            <person name="Lagercrantz U."/>
            <person name="Lin S."/>
            <person name="Lindquist E."/>
            <person name="Lipzen A."/>
            <person name="Lu C."/>
            <person name="Luna E."/>
            <person name="Martienssen R."/>
            <person name="Minamino N."/>
            <person name="Mizutani M."/>
            <person name="Mizutani M."/>
            <person name="Mochizuki N."/>
            <person name="Monte I."/>
            <person name="Mosher R."/>
            <person name="Nagasaki H."/>
            <person name="Nakagami H."/>
            <person name="Naramoto S."/>
            <person name="Nishitani K."/>
            <person name="Ohtani M."/>
            <person name="Okamoto T."/>
            <person name="Okumura M."/>
            <person name="Phillips J."/>
            <person name="Pollak B."/>
            <person name="Reinders A."/>
            <person name="Roevekamp M."/>
            <person name="Sano R."/>
            <person name="Sawa S."/>
            <person name="Schmid M."/>
            <person name="Shirakawa M."/>
            <person name="Solano R."/>
            <person name="Spunde A."/>
            <person name="Suetsugu N."/>
            <person name="Sugano S."/>
            <person name="Sugiyama A."/>
            <person name="Sun R."/>
            <person name="Suzuki Y."/>
            <person name="Takenaka M."/>
            <person name="Takezawa D."/>
            <person name="Tomogane H."/>
            <person name="Tsuzuki M."/>
            <person name="Ueda T."/>
            <person name="Umeda M."/>
            <person name="Ward J."/>
            <person name="Watanabe Y."/>
            <person name="Yazaki K."/>
            <person name="Yokoyama R."/>
            <person name="Yoshitake Y."/>
            <person name="Yotsui I."/>
            <person name="Zachgo S."/>
            <person name="Schmutz J."/>
        </authorList>
    </citation>
    <scope>NUCLEOTIDE SEQUENCE [LARGE SCALE GENOMIC DNA]</scope>
    <source>
        <strain evidence="11">cv. B-3</strain>
    </source>
</reference>
<feature type="domain" description="Protein kinase" evidence="7">
    <location>
        <begin position="401"/>
        <end position="678"/>
    </location>
</feature>
<evidence type="ECO:0000313" key="11">
    <source>
        <dbReference type="Proteomes" id="UP000264353"/>
    </source>
</evidence>
<dbReference type="InterPro" id="IPR051348">
    <property type="entry name" value="U-box_ubiquitin_ligases"/>
</dbReference>
<dbReference type="EC" id="2.3.2.27" evidence="2"/>
<keyword evidence="4" id="KW-0833">Ubl conjugation pathway</keyword>
<dbReference type="InterPro" id="IPR001245">
    <property type="entry name" value="Ser-Thr/Tyr_kinase_cat_dom"/>
</dbReference>
<gene>
    <name evidence="8" type="ORF">BRARA_C04054</name>
</gene>
<feature type="coiled-coil region" evidence="6">
    <location>
        <begin position="316"/>
        <end position="347"/>
    </location>
</feature>
<protein>
    <recommendedName>
        <fullName evidence="2">RING-type E3 ubiquitin transferase</fullName>
        <ecNumber evidence="2">2.3.2.27</ecNumber>
    </recommendedName>
</protein>
<evidence type="ECO:0000259" key="7">
    <source>
        <dbReference type="PROSITE" id="PS50011"/>
    </source>
</evidence>
<dbReference type="SMR" id="M4D9K6"/>
<dbReference type="EMBL" id="CM010630">
    <property type="protein sequence ID" value="RID72149.1"/>
    <property type="molecule type" value="Genomic_DNA"/>
</dbReference>
<reference evidence="10" key="2">
    <citation type="journal article" date="2018" name="Hortic Res">
        <title>Improved Brassica rapa reference genome by single-molecule sequencing and chromosome conformation capture technologies.</title>
        <authorList>
            <person name="Zhang L."/>
            <person name="Cai X."/>
            <person name="Wu J."/>
            <person name="Liu M."/>
            <person name="Grob S."/>
            <person name="Cheng F."/>
            <person name="Liang J."/>
            <person name="Cai C."/>
            <person name="Liu Z."/>
            <person name="Liu B."/>
            <person name="Wang F."/>
            <person name="Li S."/>
            <person name="Liu F."/>
            <person name="Li X."/>
            <person name="Cheng L."/>
            <person name="Yang W."/>
            <person name="Li M.H."/>
            <person name="Grossniklaus U."/>
            <person name="Zheng H."/>
            <person name="Wang X."/>
        </authorList>
    </citation>
    <scope>NUCLEOTIDE SEQUENCE [LARGE SCALE GENOMIC DNA]</scope>
    <source>
        <strain evidence="10">cv. Chiifu-401-42</strain>
    </source>
</reference>
<dbReference type="eggNOG" id="ENOG502S11J">
    <property type="taxonomic scope" value="Eukaryota"/>
</dbReference>
<dbReference type="CDD" id="cd01989">
    <property type="entry name" value="USP_STK_Ubox_N"/>
    <property type="match status" value="1"/>
</dbReference>
<dbReference type="FunFam" id="3.30.200.20:FF:000162">
    <property type="entry name" value="Adenine nucleotide alpha hydrolase-like domain kinase"/>
    <property type="match status" value="1"/>
</dbReference>
<reference evidence="9" key="4">
    <citation type="submission" date="2023-03" db="UniProtKB">
        <authorList>
            <consortium name="EnsemblPlants"/>
        </authorList>
    </citation>
    <scope>IDENTIFICATION</scope>
    <source>
        <strain evidence="9">cv. Chiifu-401-42</strain>
    </source>
</reference>
<dbReference type="InterPro" id="IPR006016">
    <property type="entry name" value="UspA"/>
</dbReference>
<dbReference type="Gene3D" id="3.30.200.20">
    <property type="entry name" value="Phosphorylase Kinase, domain 1"/>
    <property type="match status" value="1"/>
</dbReference>
<name>M4D9K6_BRACM</name>
<evidence type="ECO:0000313" key="8">
    <source>
        <dbReference type="EMBL" id="RID72149.1"/>
    </source>
</evidence>
<dbReference type="OrthoDB" id="4062651at2759"/>
<reference evidence="10" key="1">
    <citation type="journal article" date="2011" name="Nat. Genet.">
        <title>The genome of the mesopolyploid crop species Brassica rapa.</title>
        <authorList>
            <consortium name="Brassica rapa Genome Sequencing Project Consortium"/>
            <person name="Wang X."/>
            <person name="Wang H."/>
            <person name="Wang J."/>
            <person name="Sun R."/>
            <person name="Wu J."/>
            <person name="Liu S."/>
            <person name="Bai Y."/>
            <person name="Mun J.H."/>
            <person name="Bancroft I."/>
            <person name="Cheng F."/>
            <person name="Huang S."/>
            <person name="Li X."/>
            <person name="Hua W."/>
            <person name="Wang J."/>
            <person name="Wang X."/>
            <person name="Freeling M."/>
            <person name="Pires J.C."/>
            <person name="Paterson A.H."/>
            <person name="Chalhoub B."/>
            <person name="Wang B."/>
            <person name="Hayward A."/>
            <person name="Sharpe A.G."/>
            <person name="Park B.S."/>
            <person name="Weisshaar B."/>
            <person name="Liu B."/>
            <person name="Li B."/>
            <person name="Liu B."/>
            <person name="Tong C."/>
            <person name="Song C."/>
            <person name="Duran C."/>
            <person name="Peng C."/>
            <person name="Geng C."/>
            <person name="Koh C."/>
            <person name="Lin C."/>
            <person name="Edwards D."/>
            <person name="Mu D."/>
            <person name="Shen D."/>
            <person name="Soumpourou E."/>
            <person name="Li F."/>
            <person name="Fraser F."/>
            <person name="Conant G."/>
            <person name="Lassalle G."/>
            <person name="King G.J."/>
            <person name="Bonnema G."/>
            <person name="Tang H."/>
            <person name="Wang H."/>
            <person name="Belcram H."/>
            <person name="Zhou H."/>
            <person name="Hirakawa H."/>
            <person name="Abe H."/>
            <person name="Guo H."/>
            <person name="Wang H."/>
            <person name="Jin H."/>
            <person name="Parkin I.A."/>
            <person name="Batley J."/>
            <person name="Kim J.S."/>
            <person name="Just J."/>
            <person name="Li J."/>
            <person name="Xu J."/>
            <person name="Deng J."/>
            <person name="Kim J.A."/>
            <person name="Li J."/>
            <person name="Yu J."/>
            <person name="Meng J."/>
            <person name="Wang J."/>
            <person name="Min J."/>
            <person name="Poulain J."/>
            <person name="Wang J."/>
            <person name="Hatakeyama K."/>
            <person name="Wu K."/>
            <person name="Wang L."/>
            <person name="Fang L."/>
            <person name="Trick M."/>
            <person name="Links M.G."/>
            <person name="Zhao M."/>
            <person name="Jin M."/>
            <person name="Ramchiary N."/>
            <person name="Drou N."/>
            <person name="Berkman P.J."/>
            <person name="Cai Q."/>
            <person name="Huang Q."/>
            <person name="Li R."/>
            <person name="Tabata S."/>
            <person name="Cheng S."/>
            <person name="Zhang S."/>
            <person name="Zhang S."/>
            <person name="Huang S."/>
            <person name="Sato S."/>
            <person name="Sun S."/>
            <person name="Kwon S.J."/>
            <person name="Choi S.R."/>
            <person name="Lee T.H."/>
            <person name="Fan W."/>
            <person name="Zhao X."/>
            <person name="Tan X."/>
            <person name="Xu X."/>
            <person name="Wang Y."/>
            <person name="Qiu Y."/>
            <person name="Yin Y."/>
            <person name="Li Y."/>
            <person name="Du Y."/>
            <person name="Liao Y."/>
            <person name="Lim Y."/>
            <person name="Narusaka Y."/>
            <person name="Wang Y."/>
            <person name="Wang Z."/>
            <person name="Li Z."/>
            <person name="Wang Z."/>
            <person name="Xiong Z."/>
            <person name="Zhang Z."/>
        </authorList>
    </citation>
    <scope>NUCLEOTIDE SEQUENCE [LARGE SCALE GENOMIC DNA]</scope>
    <source>
        <strain evidence="10">cv. Chiifu-401-42</strain>
    </source>
</reference>
<proteinExistence type="predicted"/>
<dbReference type="SUPFAM" id="SSF52402">
    <property type="entry name" value="Adenine nucleotide alpha hydrolases-like"/>
    <property type="match status" value="1"/>
</dbReference>
<dbReference type="HOGENOM" id="CLU_000288_153_3_1"/>
<dbReference type="Proteomes" id="UP000011750">
    <property type="component" value="Chromosome A03"/>
</dbReference>
<dbReference type="SUPFAM" id="SSF56112">
    <property type="entry name" value="Protein kinase-like (PK-like)"/>
    <property type="match status" value="1"/>
</dbReference>
<dbReference type="STRING" id="51351.M4D9K6"/>
<keyword evidence="10" id="KW-1185">Reference proteome</keyword>
<dbReference type="PANTHER" id="PTHR45647">
    <property type="entry name" value="OS02G0152300 PROTEIN"/>
    <property type="match status" value="1"/>
</dbReference>
<dbReference type="Pfam" id="PF07714">
    <property type="entry name" value="PK_Tyr_Ser-Thr"/>
    <property type="match status" value="1"/>
</dbReference>
<dbReference type="PANTHER" id="PTHR45647:SF29">
    <property type="entry name" value="KINASE WITH ADENINE NUCLEOTIDE ALPHA HYDROLASES-LIKE DOMAIN-CONTAINING PROTEIN"/>
    <property type="match status" value="1"/>
</dbReference>
<evidence type="ECO:0000256" key="5">
    <source>
        <dbReference type="ARBA" id="ARBA00022840"/>
    </source>
</evidence>
<dbReference type="PROSITE" id="PS50011">
    <property type="entry name" value="PROTEIN_KINASE_DOM"/>
    <property type="match status" value="1"/>
</dbReference>
<evidence type="ECO:0000256" key="3">
    <source>
        <dbReference type="ARBA" id="ARBA00022741"/>
    </source>
</evidence>
<dbReference type="GO" id="GO:0004672">
    <property type="term" value="F:protein kinase activity"/>
    <property type="evidence" value="ECO:0007669"/>
    <property type="project" value="InterPro"/>
</dbReference>
<dbReference type="InterPro" id="IPR000719">
    <property type="entry name" value="Prot_kinase_dom"/>
</dbReference>
<accession>M4D9K6</accession>
<dbReference type="PROSITE" id="PS00108">
    <property type="entry name" value="PROTEIN_KINASE_ST"/>
    <property type="match status" value="1"/>
</dbReference>
<dbReference type="InterPro" id="IPR011009">
    <property type="entry name" value="Kinase-like_dom_sf"/>
</dbReference>